<feature type="compositionally biased region" description="Low complexity" evidence="1">
    <location>
        <begin position="44"/>
        <end position="55"/>
    </location>
</feature>
<dbReference type="EMBL" id="JXTC01000128">
    <property type="protein sequence ID" value="PON86691.1"/>
    <property type="molecule type" value="Genomic_DNA"/>
</dbReference>
<dbReference type="InParanoid" id="A0A2P5EMA2"/>
<proteinExistence type="predicted"/>
<name>A0A2P5EMA2_TREOI</name>
<sequence>MVQRHEERWRICEVYGEKFAVFRLPSKSAELDQLADQEASETRSQSSSTAADSSSFQMAAPGPEVDDQPQMALVQGSNLNGLLNNCCISSCCNPLR</sequence>
<feature type="region of interest" description="Disordered" evidence="1">
    <location>
        <begin position="32"/>
        <end position="72"/>
    </location>
</feature>
<comment type="caution">
    <text evidence="2">The sequence shown here is derived from an EMBL/GenBank/DDBJ whole genome shotgun (WGS) entry which is preliminary data.</text>
</comment>
<evidence type="ECO:0000313" key="3">
    <source>
        <dbReference type="Proteomes" id="UP000237000"/>
    </source>
</evidence>
<dbReference type="Proteomes" id="UP000237000">
    <property type="component" value="Unassembled WGS sequence"/>
</dbReference>
<evidence type="ECO:0000256" key="1">
    <source>
        <dbReference type="SAM" id="MobiDB-lite"/>
    </source>
</evidence>
<keyword evidence="3" id="KW-1185">Reference proteome</keyword>
<organism evidence="2 3">
    <name type="scientific">Trema orientale</name>
    <name type="common">Charcoal tree</name>
    <name type="synonym">Celtis orientalis</name>
    <dbReference type="NCBI Taxonomy" id="63057"/>
    <lineage>
        <taxon>Eukaryota</taxon>
        <taxon>Viridiplantae</taxon>
        <taxon>Streptophyta</taxon>
        <taxon>Embryophyta</taxon>
        <taxon>Tracheophyta</taxon>
        <taxon>Spermatophyta</taxon>
        <taxon>Magnoliopsida</taxon>
        <taxon>eudicotyledons</taxon>
        <taxon>Gunneridae</taxon>
        <taxon>Pentapetalae</taxon>
        <taxon>rosids</taxon>
        <taxon>fabids</taxon>
        <taxon>Rosales</taxon>
        <taxon>Cannabaceae</taxon>
        <taxon>Trema</taxon>
    </lineage>
</organism>
<dbReference type="AlphaFoldDB" id="A0A2P5EMA2"/>
<evidence type="ECO:0000313" key="2">
    <source>
        <dbReference type="EMBL" id="PON86691.1"/>
    </source>
</evidence>
<gene>
    <name evidence="2" type="ORF">TorRG33x02_175230</name>
</gene>
<protein>
    <submittedName>
        <fullName evidence="2">Uncharacterized protein</fullName>
    </submittedName>
</protein>
<accession>A0A2P5EMA2</accession>
<reference evidence="3" key="1">
    <citation type="submission" date="2016-06" db="EMBL/GenBank/DDBJ databases">
        <title>Parallel loss of symbiosis genes in relatives of nitrogen-fixing non-legume Parasponia.</title>
        <authorList>
            <person name="Van Velzen R."/>
            <person name="Holmer R."/>
            <person name="Bu F."/>
            <person name="Rutten L."/>
            <person name="Van Zeijl A."/>
            <person name="Liu W."/>
            <person name="Santuari L."/>
            <person name="Cao Q."/>
            <person name="Sharma T."/>
            <person name="Shen D."/>
            <person name="Roswanjaya Y."/>
            <person name="Wardhani T."/>
            <person name="Kalhor M.S."/>
            <person name="Jansen J."/>
            <person name="Van den Hoogen J."/>
            <person name="Gungor B."/>
            <person name="Hartog M."/>
            <person name="Hontelez J."/>
            <person name="Verver J."/>
            <person name="Yang W.-C."/>
            <person name="Schijlen E."/>
            <person name="Repin R."/>
            <person name="Schilthuizen M."/>
            <person name="Schranz E."/>
            <person name="Heidstra R."/>
            <person name="Miyata K."/>
            <person name="Fedorova E."/>
            <person name="Kohlen W."/>
            <person name="Bisseling T."/>
            <person name="Smit S."/>
            <person name="Geurts R."/>
        </authorList>
    </citation>
    <scope>NUCLEOTIDE SEQUENCE [LARGE SCALE GENOMIC DNA]</scope>
    <source>
        <strain evidence="3">cv. RG33-2</strain>
    </source>
</reference>